<dbReference type="Gene3D" id="3.30.420.10">
    <property type="entry name" value="Ribonuclease H-like superfamily/Ribonuclease H"/>
    <property type="match status" value="1"/>
</dbReference>
<evidence type="ECO:0000313" key="4">
    <source>
        <dbReference type="Proteomes" id="UP001151760"/>
    </source>
</evidence>
<gene>
    <name evidence="3" type="ORF">Tco_0840152</name>
</gene>
<dbReference type="SUPFAM" id="SSF53098">
    <property type="entry name" value="Ribonuclease H-like"/>
    <property type="match status" value="1"/>
</dbReference>
<dbReference type="Pfam" id="PF07727">
    <property type="entry name" value="RVT_2"/>
    <property type="match status" value="1"/>
</dbReference>
<organism evidence="3 4">
    <name type="scientific">Tanacetum coccineum</name>
    <dbReference type="NCBI Taxonomy" id="301880"/>
    <lineage>
        <taxon>Eukaryota</taxon>
        <taxon>Viridiplantae</taxon>
        <taxon>Streptophyta</taxon>
        <taxon>Embryophyta</taxon>
        <taxon>Tracheophyta</taxon>
        <taxon>Spermatophyta</taxon>
        <taxon>Magnoliopsida</taxon>
        <taxon>eudicotyledons</taxon>
        <taxon>Gunneridae</taxon>
        <taxon>Pentapetalae</taxon>
        <taxon>asterids</taxon>
        <taxon>campanulids</taxon>
        <taxon>Asterales</taxon>
        <taxon>Asteraceae</taxon>
        <taxon>Asteroideae</taxon>
        <taxon>Anthemideae</taxon>
        <taxon>Anthemidinae</taxon>
        <taxon>Tanacetum</taxon>
    </lineage>
</organism>
<comment type="caution">
    <text evidence="3">The sequence shown here is derived from an EMBL/GenBank/DDBJ whole genome shotgun (WGS) entry which is preliminary data.</text>
</comment>
<keyword evidence="4" id="KW-1185">Reference proteome</keyword>
<protein>
    <submittedName>
        <fullName evidence="3">Zinc finger, CCHC-type containing protein</fullName>
    </submittedName>
</protein>
<reference evidence="3" key="2">
    <citation type="submission" date="2022-01" db="EMBL/GenBank/DDBJ databases">
        <authorList>
            <person name="Yamashiro T."/>
            <person name="Shiraishi A."/>
            <person name="Satake H."/>
            <person name="Nakayama K."/>
        </authorList>
    </citation>
    <scope>NUCLEOTIDE SEQUENCE</scope>
</reference>
<evidence type="ECO:0000259" key="2">
    <source>
        <dbReference type="Pfam" id="PF07727"/>
    </source>
</evidence>
<name>A0ABQ5ASP5_9ASTR</name>
<dbReference type="Proteomes" id="UP001151760">
    <property type="component" value="Unassembled WGS sequence"/>
</dbReference>
<proteinExistence type="predicted"/>
<feature type="domain" description="Reverse transcriptase Ty1/copia-type" evidence="2">
    <location>
        <begin position="284"/>
        <end position="335"/>
    </location>
</feature>
<dbReference type="InterPro" id="IPR013103">
    <property type="entry name" value="RVT_2"/>
</dbReference>
<dbReference type="InterPro" id="IPR036397">
    <property type="entry name" value="RNaseH_sf"/>
</dbReference>
<dbReference type="EMBL" id="BQNB010012608">
    <property type="protein sequence ID" value="GJT05690.1"/>
    <property type="molecule type" value="Genomic_DNA"/>
</dbReference>
<evidence type="ECO:0000256" key="1">
    <source>
        <dbReference type="SAM" id="MobiDB-lite"/>
    </source>
</evidence>
<evidence type="ECO:0000313" key="3">
    <source>
        <dbReference type="EMBL" id="GJT05690.1"/>
    </source>
</evidence>
<feature type="region of interest" description="Disordered" evidence="1">
    <location>
        <begin position="172"/>
        <end position="198"/>
    </location>
</feature>
<accession>A0ABQ5ASP5</accession>
<sequence length="337" mass="38905">MLKENRLGLGNVKLEGREWTKNDIKRSEVMLEMIDKKLKHRELMQLRGGLILVPQLMFVKSVDGLRHMNWWKTNMFFTWVMIISLLFMEKEVWRIIHETMAPYTPQQNDMAKRKNRALKEMVNAMLSYSGLSDGFYVIEPNDSVSINIIIESRDAIFDENCFSTIPRPKVILPNSDESQRDDHSNDVSSETPVPRKSKRARKAKLYGCDFQLYLVEGSRDQIGSQYSCYYSIEEDLRTYNEAMKSQDVAFWKEAIDDEIGSIMENNTWVLSDLPLGCKPLAILNLVIHQMDVKTTILNGDLEEEGYMKKTGGFGMPGNEHKVCKPIKSLYGLKQALK</sequence>
<dbReference type="InterPro" id="IPR012337">
    <property type="entry name" value="RNaseH-like_sf"/>
</dbReference>
<reference evidence="3" key="1">
    <citation type="journal article" date="2022" name="Int. J. Mol. Sci.">
        <title>Draft Genome of Tanacetum Coccineum: Genomic Comparison of Closely Related Tanacetum-Family Plants.</title>
        <authorList>
            <person name="Yamashiro T."/>
            <person name="Shiraishi A."/>
            <person name="Nakayama K."/>
            <person name="Satake H."/>
        </authorList>
    </citation>
    <scope>NUCLEOTIDE SEQUENCE</scope>
</reference>